<keyword evidence="1" id="KW-0812">Transmembrane</keyword>
<dbReference type="AlphaFoldDB" id="A0A1I4EA49"/>
<accession>A0A1I4EA49</accession>
<dbReference type="EMBL" id="FOSQ01000015">
    <property type="protein sequence ID" value="SFL02642.1"/>
    <property type="molecule type" value="Genomic_DNA"/>
</dbReference>
<dbReference type="Proteomes" id="UP000199473">
    <property type="component" value="Unassembled WGS sequence"/>
</dbReference>
<keyword evidence="1" id="KW-0472">Membrane</keyword>
<keyword evidence="1" id="KW-1133">Transmembrane helix</keyword>
<dbReference type="OrthoDB" id="8450457at2"/>
<keyword evidence="3" id="KW-1185">Reference proteome</keyword>
<sequence length="85" mass="9511">MDKRVPIALILAVAVQTAGMVWWAGRLSVRVDQHAAMIADLRLADTAQMMDSRRISGALAWMDERLKAHAETLNDIKNAIARQER</sequence>
<proteinExistence type="predicted"/>
<evidence type="ECO:0000256" key="1">
    <source>
        <dbReference type="SAM" id="Phobius"/>
    </source>
</evidence>
<evidence type="ECO:0000313" key="2">
    <source>
        <dbReference type="EMBL" id="SFL02642.1"/>
    </source>
</evidence>
<feature type="transmembrane region" description="Helical" evidence="1">
    <location>
        <begin position="6"/>
        <end position="24"/>
    </location>
</feature>
<evidence type="ECO:0000313" key="3">
    <source>
        <dbReference type="Proteomes" id="UP000199473"/>
    </source>
</evidence>
<gene>
    <name evidence="2" type="ORF">SAMN02745775_1151</name>
</gene>
<organism evidence="2 3">
    <name type="scientific">Falsiroseomonas stagni DSM 19981</name>
    <dbReference type="NCBI Taxonomy" id="1123062"/>
    <lineage>
        <taxon>Bacteria</taxon>
        <taxon>Pseudomonadati</taxon>
        <taxon>Pseudomonadota</taxon>
        <taxon>Alphaproteobacteria</taxon>
        <taxon>Acetobacterales</taxon>
        <taxon>Roseomonadaceae</taxon>
        <taxon>Falsiroseomonas</taxon>
    </lineage>
</organism>
<protein>
    <submittedName>
        <fullName evidence="2">Uncharacterized protein</fullName>
    </submittedName>
</protein>
<reference evidence="2 3" key="1">
    <citation type="submission" date="2016-10" db="EMBL/GenBank/DDBJ databases">
        <authorList>
            <person name="de Groot N.N."/>
        </authorList>
    </citation>
    <scope>NUCLEOTIDE SEQUENCE [LARGE SCALE GENOMIC DNA]</scope>
    <source>
        <strain evidence="2 3">DSM 19981</strain>
    </source>
</reference>
<name>A0A1I4EA49_9PROT</name>